<keyword evidence="2" id="KW-1185">Reference proteome</keyword>
<dbReference type="EMBL" id="LSYV01001844">
    <property type="protein sequence ID" value="KXZ40849.1"/>
    <property type="molecule type" value="Genomic_DNA"/>
</dbReference>
<proteinExistence type="predicted"/>
<evidence type="ECO:0000313" key="1">
    <source>
        <dbReference type="EMBL" id="KXZ40849.1"/>
    </source>
</evidence>
<reference evidence="2" key="1">
    <citation type="journal article" date="2016" name="Nat. Commun.">
        <title>The Gonium pectorale genome demonstrates co-option of cell cycle regulation during the evolution of multicellularity.</title>
        <authorList>
            <person name="Hanschen E.R."/>
            <person name="Marriage T.N."/>
            <person name="Ferris P.J."/>
            <person name="Hamaji T."/>
            <person name="Toyoda A."/>
            <person name="Fujiyama A."/>
            <person name="Neme R."/>
            <person name="Noguchi H."/>
            <person name="Minakuchi Y."/>
            <person name="Suzuki M."/>
            <person name="Kawai-Toyooka H."/>
            <person name="Smith D.R."/>
            <person name="Sparks H."/>
            <person name="Anderson J."/>
            <person name="Bakaric R."/>
            <person name="Luria V."/>
            <person name="Karger A."/>
            <person name="Kirschner M.W."/>
            <person name="Durand P.M."/>
            <person name="Michod R.E."/>
            <person name="Nozaki H."/>
            <person name="Olson B.J."/>
        </authorList>
    </citation>
    <scope>NUCLEOTIDE SEQUENCE [LARGE SCALE GENOMIC DNA]</scope>
    <source>
        <strain evidence="2">NIES-2863</strain>
    </source>
</reference>
<dbReference type="Proteomes" id="UP000075714">
    <property type="component" value="Unassembled WGS sequence"/>
</dbReference>
<organism evidence="1 2">
    <name type="scientific">Gonium pectorale</name>
    <name type="common">Green alga</name>
    <dbReference type="NCBI Taxonomy" id="33097"/>
    <lineage>
        <taxon>Eukaryota</taxon>
        <taxon>Viridiplantae</taxon>
        <taxon>Chlorophyta</taxon>
        <taxon>core chlorophytes</taxon>
        <taxon>Chlorophyceae</taxon>
        <taxon>CS clade</taxon>
        <taxon>Chlamydomonadales</taxon>
        <taxon>Volvocaceae</taxon>
        <taxon>Gonium</taxon>
    </lineage>
</organism>
<protein>
    <submittedName>
        <fullName evidence="1">Uncharacterized protein</fullName>
    </submittedName>
</protein>
<gene>
    <name evidence="1" type="ORF">GPECTOR_1853g918</name>
</gene>
<name>A0A150FTB7_GONPE</name>
<comment type="caution">
    <text evidence="1">The sequence shown here is derived from an EMBL/GenBank/DDBJ whole genome shotgun (WGS) entry which is preliminary data.</text>
</comment>
<evidence type="ECO:0000313" key="2">
    <source>
        <dbReference type="Proteomes" id="UP000075714"/>
    </source>
</evidence>
<sequence>MRAHLRGRSRNKAEAGVVMYAGKHGNVHHFTVEYLDKTSELVTLKELRPRLMVPGAPEPAVAASALQPAPSVVIDISVAATASDCEALAVQRP</sequence>
<accession>A0A150FTB7</accession>
<dbReference type="AlphaFoldDB" id="A0A150FTB7"/>